<keyword evidence="4" id="KW-1003">Cell membrane</keyword>
<evidence type="ECO:0000313" key="14">
    <source>
        <dbReference type="Proteomes" id="UP001497497"/>
    </source>
</evidence>
<gene>
    <name evidence="13" type="ORF">GSLYS_00000879001</name>
</gene>
<accession>A0AAV2H1Q4</accession>
<dbReference type="InterPro" id="IPR038377">
    <property type="entry name" value="Na/Glc_symporter_sf"/>
</dbReference>
<dbReference type="NCBIfam" id="TIGR00813">
    <property type="entry name" value="sss"/>
    <property type="match status" value="1"/>
</dbReference>
<evidence type="ECO:0000256" key="9">
    <source>
        <dbReference type="ARBA" id="ARBA00023136"/>
    </source>
</evidence>
<dbReference type="PANTHER" id="PTHR42985:SF40">
    <property type="entry name" value="LD47995P-RELATED"/>
    <property type="match status" value="1"/>
</dbReference>
<evidence type="ECO:0000256" key="3">
    <source>
        <dbReference type="ARBA" id="ARBA00022448"/>
    </source>
</evidence>
<evidence type="ECO:0000256" key="2">
    <source>
        <dbReference type="ARBA" id="ARBA00006434"/>
    </source>
</evidence>
<evidence type="ECO:0000313" key="13">
    <source>
        <dbReference type="EMBL" id="CAL1526702.1"/>
    </source>
</evidence>
<keyword evidence="9 12" id="KW-0472">Membrane</keyword>
<feature type="non-terminal residue" evidence="13">
    <location>
        <position position="568"/>
    </location>
</feature>
<protein>
    <recommendedName>
        <fullName evidence="15">Sodium-coupled monocarboxylate transporter 1</fullName>
    </recommendedName>
</protein>
<comment type="subcellular location">
    <subcellularLocation>
        <location evidence="1">Cell membrane</location>
        <topology evidence="1">Multi-pass membrane protein</topology>
    </subcellularLocation>
</comment>
<feature type="transmembrane region" description="Helical" evidence="12">
    <location>
        <begin position="192"/>
        <end position="219"/>
    </location>
</feature>
<evidence type="ECO:0000256" key="4">
    <source>
        <dbReference type="ARBA" id="ARBA00022475"/>
    </source>
</evidence>
<evidence type="ECO:0000256" key="8">
    <source>
        <dbReference type="ARBA" id="ARBA00023065"/>
    </source>
</evidence>
<feature type="transmembrane region" description="Helical" evidence="12">
    <location>
        <begin position="158"/>
        <end position="180"/>
    </location>
</feature>
<feature type="transmembrane region" description="Helical" evidence="12">
    <location>
        <begin position="339"/>
        <end position="361"/>
    </location>
</feature>
<feature type="transmembrane region" description="Helical" evidence="12">
    <location>
        <begin position="382"/>
        <end position="402"/>
    </location>
</feature>
<evidence type="ECO:0000256" key="10">
    <source>
        <dbReference type="ARBA" id="ARBA00023201"/>
    </source>
</evidence>
<dbReference type="AlphaFoldDB" id="A0AAV2H1Q4"/>
<evidence type="ECO:0000256" key="12">
    <source>
        <dbReference type="SAM" id="Phobius"/>
    </source>
</evidence>
<proteinExistence type="inferred from homology"/>
<feature type="transmembrane region" description="Helical" evidence="12">
    <location>
        <begin position="51"/>
        <end position="71"/>
    </location>
</feature>
<dbReference type="Gene3D" id="1.20.1730.10">
    <property type="entry name" value="Sodium/glucose cotransporter"/>
    <property type="match status" value="1"/>
</dbReference>
<dbReference type="Proteomes" id="UP001497497">
    <property type="component" value="Unassembled WGS sequence"/>
</dbReference>
<dbReference type="Pfam" id="PF00474">
    <property type="entry name" value="SSF"/>
    <property type="match status" value="1"/>
</dbReference>
<keyword evidence="5 12" id="KW-0812">Transmembrane</keyword>
<feature type="transmembrane region" description="Helical" evidence="12">
    <location>
        <begin position="12"/>
        <end position="31"/>
    </location>
</feature>
<evidence type="ECO:0000256" key="7">
    <source>
        <dbReference type="ARBA" id="ARBA00023053"/>
    </source>
</evidence>
<dbReference type="PROSITE" id="PS50283">
    <property type="entry name" value="NA_SOLUT_SYMP_3"/>
    <property type="match status" value="1"/>
</dbReference>
<reference evidence="13 14" key="1">
    <citation type="submission" date="2024-04" db="EMBL/GenBank/DDBJ databases">
        <authorList>
            <consortium name="Genoscope - CEA"/>
            <person name="William W."/>
        </authorList>
    </citation>
    <scope>NUCLEOTIDE SEQUENCE [LARGE SCALE GENOMIC DNA]</scope>
</reference>
<comment type="similarity">
    <text evidence="2 11">Belongs to the sodium:solute symporter (SSF) (TC 2.A.21) family.</text>
</comment>
<dbReference type="InterPro" id="IPR051163">
    <property type="entry name" value="Sodium:Solute_Symporter_SSF"/>
</dbReference>
<organism evidence="13 14">
    <name type="scientific">Lymnaea stagnalis</name>
    <name type="common">Great pond snail</name>
    <name type="synonym">Helix stagnalis</name>
    <dbReference type="NCBI Taxonomy" id="6523"/>
    <lineage>
        <taxon>Eukaryota</taxon>
        <taxon>Metazoa</taxon>
        <taxon>Spiralia</taxon>
        <taxon>Lophotrochozoa</taxon>
        <taxon>Mollusca</taxon>
        <taxon>Gastropoda</taxon>
        <taxon>Heterobranchia</taxon>
        <taxon>Euthyneura</taxon>
        <taxon>Panpulmonata</taxon>
        <taxon>Hygrophila</taxon>
        <taxon>Lymnaeoidea</taxon>
        <taxon>Lymnaeidae</taxon>
        <taxon>Lymnaea</taxon>
    </lineage>
</organism>
<keyword evidence="14" id="KW-1185">Reference proteome</keyword>
<evidence type="ECO:0000256" key="6">
    <source>
        <dbReference type="ARBA" id="ARBA00022989"/>
    </source>
</evidence>
<feature type="transmembrane region" description="Helical" evidence="12">
    <location>
        <begin position="83"/>
        <end position="104"/>
    </location>
</feature>
<keyword evidence="6 12" id="KW-1133">Transmembrane helix</keyword>
<keyword evidence="3" id="KW-0813">Transport</keyword>
<comment type="caution">
    <text evidence="13">The sequence shown here is derived from an EMBL/GenBank/DDBJ whole genome shotgun (WGS) entry which is preliminary data.</text>
</comment>
<feature type="transmembrane region" description="Helical" evidence="12">
    <location>
        <begin position="442"/>
        <end position="463"/>
    </location>
</feature>
<dbReference type="GO" id="GO:0005886">
    <property type="term" value="C:plasma membrane"/>
    <property type="evidence" value="ECO:0007669"/>
    <property type="project" value="UniProtKB-SubCell"/>
</dbReference>
<feature type="transmembrane region" description="Helical" evidence="12">
    <location>
        <begin position="277"/>
        <end position="302"/>
    </location>
</feature>
<keyword evidence="8" id="KW-0406">Ion transport</keyword>
<name>A0AAV2H1Q4_LYMST</name>
<feature type="transmembrane region" description="Helical" evidence="12">
    <location>
        <begin position="124"/>
        <end position="146"/>
    </location>
</feature>
<evidence type="ECO:0008006" key="15">
    <source>
        <dbReference type="Google" id="ProtNLM"/>
    </source>
</evidence>
<dbReference type="GO" id="GO:0015293">
    <property type="term" value="F:symporter activity"/>
    <property type="evidence" value="ECO:0007669"/>
    <property type="project" value="TreeGrafter"/>
</dbReference>
<evidence type="ECO:0000256" key="11">
    <source>
        <dbReference type="RuleBase" id="RU362091"/>
    </source>
</evidence>
<dbReference type="PANTHER" id="PTHR42985">
    <property type="entry name" value="SODIUM-COUPLED MONOCARBOXYLATE TRANSPORTER"/>
    <property type="match status" value="1"/>
</dbReference>
<dbReference type="GO" id="GO:0006814">
    <property type="term" value="P:sodium ion transport"/>
    <property type="evidence" value="ECO:0007669"/>
    <property type="project" value="UniProtKB-KW"/>
</dbReference>
<feature type="transmembrane region" description="Helical" evidence="12">
    <location>
        <begin position="408"/>
        <end position="430"/>
    </location>
</feature>
<feature type="transmembrane region" description="Helical" evidence="12">
    <location>
        <begin position="239"/>
        <end position="256"/>
    </location>
</feature>
<dbReference type="InterPro" id="IPR001734">
    <property type="entry name" value="Na/solute_symporter"/>
</dbReference>
<keyword evidence="7" id="KW-0915">Sodium</keyword>
<keyword evidence="10" id="KW-0739">Sodium transport</keyword>
<evidence type="ECO:0000256" key="5">
    <source>
        <dbReference type="ARBA" id="ARBA00022692"/>
    </source>
</evidence>
<evidence type="ECO:0000256" key="1">
    <source>
        <dbReference type="ARBA" id="ARBA00004651"/>
    </source>
</evidence>
<dbReference type="EMBL" id="CAXITT010000008">
    <property type="protein sequence ID" value="CAL1526702.1"/>
    <property type="molecule type" value="Genomic_DNA"/>
</dbReference>
<feature type="transmembrane region" description="Helical" evidence="12">
    <location>
        <begin position="525"/>
        <end position="544"/>
    </location>
</feature>
<sequence>MAPDVSLQPVDYIVTLVMLLIPLGIGILFAVRDAHRATRDEYLLGGRRMSIIPVALSLFATFASAIALIGTPSEVYYSGPMQPTLLIGFALSYIVGCFTAIPLLYPLRLTSVYEYLQLRFDSSLLRMSVVVIGMLQTILYMAIALLTPALSLQAAAGIPLWVSVLIIGTVGTVYTAIGGIKSVVWTDVFQTLVMFAGIFVMITKGVMTVGGVSSVWSIADKGGRTSFRSFSPDPRSRHTWWGVIIGGMTMWLGNIFNQSTVQRIYAMKSINDARLSFVVNACITLTNMVLLFSVGIVIYAYFSHIRCDPYNGGLITNRNQLPPYFVLHTLRDFPGISGIYMSTLFSASLSTLSSGINALAANTVEDFLQRPLKKVKESRATLITKLFVCFYGVLIIGLAYLADHLKGPVSQMALSVIGACGGPILGIFLLGASVPCGNKCGALIGSLTAISFNIWIVMGHQFYGKKTPLLPSPSTEMCFNNGTVLNDALYVTTAALRNTTSSYFTPLNGRGDGYGFFLYDISYEWYGLTGCFVSLTLGAGVSYLTKNCCKGTTNPELVFPFLRKFWSF</sequence>
<dbReference type="CDD" id="cd11492">
    <property type="entry name" value="SLC5sbd_NIS-SMVT"/>
    <property type="match status" value="1"/>
</dbReference>